<keyword evidence="5" id="KW-1185">Reference proteome</keyword>
<dbReference type="FunFam" id="3.40.50.2000:FF:000047">
    <property type="entry name" value="Glycosyltransferase"/>
    <property type="match status" value="1"/>
</dbReference>
<name>A0AAW1J6N4_SAPOF</name>
<dbReference type="GO" id="GO:0016104">
    <property type="term" value="P:triterpenoid biosynthetic process"/>
    <property type="evidence" value="ECO:0007669"/>
    <property type="project" value="UniProtKB-ARBA"/>
</dbReference>
<accession>A0AAW1J6N4</accession>
<dbReference type="Pfam" id="PF00201">
    <property type="entry name" value="UDPGT"/>
    <property type="match status" value="1"/>
</dbReference>
<dbReference type="Proteomes" id="UP001443914">
    <property type="component" value="Unassembled WGS sequence"/>
</dbReference>
<dbReference type="InterPro" id="IPR002213">
    <property type="entry name" value="UDP_glucos_trans"/>
</dbReference>
<dbReference type="EMBL" id="JBDFQZ010000008">
    <property type="protein sequence ID" value="KAK9698622.1"/>
    <property type="molecule type" value="Genomic_DNA"/>
</dbReference>
<evidence type="ECO:0000256" key="1">
    <source>
        <dbReference type="ARBA" id="ARBA00004721"/>
    </source>
</evidence>
<sequence>MKKALKMYFLPYISPGHMIPLTEMARLFANQGQQVTIITTTGNAALLEKYTTPTLSLHLIPLPTKEAGLRDGLENFISVDDLETAGKLYYALSLLKPVIEEFIMLSTPDCIISDMFYPWTADLAVKIAVPLVIFHGTCNFSLCMKDVMRGPEAPHLKVKSDHEVFEVSGLADPVFMTRAQLPDYIRTPNGYTQLMELWREAEKNSYGVVVNNFYELDPSYTEHYSKVMGHKVWNIGPAAQILNRDVGDKIERVHKAVVGGSECFTWLDTKEPDSVLYVCFGSAVRFPDEQLHEIASALGSSTVSFIWVILGKDSDPDPDSNPEWLPLGFDEMLKKSGRGMIIRGWAPQMLILDHPSVGAFMTHCGWNSTMEGINAGVAMVTWPLYAEQFYNEKLITQVLKIGVEVGVEEWNLWVNVGKKVVKSDKIEAAIRAMMGEEGVEMKRKAKELSVKAKAAVEDGGSSHRNLMALIEDLQRIRDDKLVN</sequence>
<gene>
    <name evidence="4" type="ORF">RND81_08G118400</name>
</gene>
<evidence type="ECO:0000313" key="4">
    <source>
        <dbReference type="EMBL" id="KAK9698622.1"/>
    </source>
</evidence>
<keyword evidence="3" id="KW-0808">Transferase</keyword>
<comment type="similarity">
    <text evidence="2">Belongs to the UDP-glycosyltransferase family.</text>
</comment>
<evidence type="ECO:0000256" key="2">
    <source>
        <dbReference type="ARBA" id="ARBA00009995"/>
    </source>
</evidence>
<dbReference type="Gene3D" id="3.40.50.2000">
    <property type="entry name" value="Glycogen Phosphorylase B"/>
    <property type="match status" value="2"/>
</dbReference>
<comment type="pathway">
    <text evidence="1">Secondary metabolite biosynthesis; terpenoid biosynthesis.</text>
</comment>
<reference evidence="4" key="1">
    <citation type="submission" date="2024-03" db="EMBL/GenBank/DDBJ databases">
        <title>WGS assembly of Saponaria officinalis var. Norfolk2.</title>
        <authorList>
            <person name="Jenkins J."/>
            <person name="Shu S."/>
            <person name="Grimwood J."/>
            <person name="Barry K."/>
            <person name="Goodstein D."/>
            <person name="Schmutz J."/>
            <person name="Leebens-Mack J."/>
            <person name="Osbourn A."/>
        </authorList>
    </citation>
    <scope>NUCLEOTIDE SEQUENCE [LARGE SCALE GENOMIC DNA]</scope>
    <source>
        <strain evidence="4">JIC</strain>
    </source>
</reference>
<evidence type="ECO:0000313" key="5">
    <source>
        <dbReference type="Proteomes" id="UP001443914"/>
    </source>
</evidence>
<protein>
    <recommendedName>
        <fullName evidence="6">Glycosyltransferase</fullName>
    </recommendedName>
</protein>
<dbReference type="CDD" id="cd03784">
    <property type="entry name" value="GT1_Gtf-like"/>
    <property type="match status" value="1"/>
</dbReference>
<dbReference type="AlphaFoldDB" id="A0AAW1J6N4"/>
<comment type="caution">
    <text evidence="4">The sequence shown here is derived from an EMBL/GenBank/DDBJ whole genome shotgun (WGS) entry which is preliminary data.</text>
</comment>
<organism evidence="4 5">
    <name type="scientific">Saponaria officinalis</name>
    <name type="common">Common soapwort</name>
    <name type="synonym">Lychnis saponaria</name>
    <dbReference type="NCBI Taxonomy" id="3572"/>
    <lineage>
        <taxon>Eukaryota</taxon>
        <taxon>Viridiplantae</taxon>
        <taxon>Streptophyta</taxon>
        <taxon>Embryophyta</taxon>
        <taxon>Tracheophyta</taxon>
        <taxon>Spermatophyta</taxon>
        <taxon>Magnoliopsida</taxon>
        <taxon>eudicotyledons</taxon>
        <taxon>Gunneridae</taxon>
        <taxon>Pentapetalae</taxon>
        <taxon>Caryophyllales</taxon>
        <taxon>Caryophyllaceae</taxon>
        <taxon>Caryophylleae</taxon>
        <taxon>Saponaria</taxon>
    </lineage>
</organism>
<dbReference type="GO" id="GO:0016135">
    <property type="term" value="P:saponin biosynthetic process"/>
    <property type="evidence" value="ECO:0007669"/>
    <property type="project" value="UniProtKB-ARBA"/>
</dbReference>
<dbReference type="PANTHER" id="PTHR48047">
    <property type="entry name" value="GLYCOSYLTRANSFERASE"/>
    <property type="match status" value="1"/>
</dbReference>
<dbReference type="PANTHER" id="PTHR48047:SF150">
    <property type="entry name" value="SOLANIDINE UDP-GLUCOSE GLUCOSYLTRANSFERASE 1"/>
    <property type="match status" value="1"/>
</dbReference>
<proteinExistence type="inferred from homology"/>
<evidence type="ECO:0000256" key="3">
    <source>
        <dbReference type="ARBA" id="ARBA00022679"/>
    </source>
</evidence>
<dbReference type="GO" id="GO:0035251">
    <property type="term" value="F:UDP-glucosyltransferase activity"/>
    <property type="evidence" value="ECO:0007669"/>
    <property type="project" value="TreeGrafter"/>
</dbReference>
<evidence type="ECO:0008006" key="6">
    <source>
        <dbReference type="Google" id="ProtNLM"/>
    </source>
</evidence>
<dbReference type="SUPFAM" id="SSF53756">
    <property type="entry name" value="UDP-Glycosyltransferase/glycogen phosphorylase"/>
    <property type="match status" value="1"/>
</dbReference>